<evidence type="ECO:0008006" key="4">
    <source>
        <dbReference type="Google" id="ProtNLM"/>
    </source>
</evidence>
<dbReference type="Gene3D" id="3.40.50.360">
    <property type="match status" value="1"/>
</dbReference>
<sequence>MSGSDRPTVAVAFAFHSGHGHTAVLAEAVARGAVDAGAEVTSVAVDAITEEHWASCPLPATTLPMPRPAASAGTPGYFVGAGARTPVDTGPEAVHNSDVAHRRGPWRTRRTSGRVLPR</sequence>
<evidence type="ECO:0000313" key="3">
    <source>
        <dbReference type="Proteomes" id="UP000600365"/>
    </source>
</evidence>
<dbReference type="EMBL" id="BMMM01000001">
    <property type="protein sequence ID" value="GGN51329.1"/>
    <property type="molecule type" value="Genomic_DNA"/>
</dbReference>
<accession>A0A917XS05</accession>
<evidence type="ECO:0000256" key="1">
    <source>
        <dbReference type="SAM" id="MobiDB-lite"/>
    </source>
</evidence>
<gene>
    <name evidence="2" type="ORF">GCM10011579_007050</name>
</gene>
<dbReference type="RefSeq" id="WP_229702571.1">
    <property type="nucleotide sequence ID" value="NZ_BMMM01000001.1"/>
</dbReference>
<keyword evidence="3" id="KW-1185">Reference proteome</keyword>
<name>A0A917XS05_9ACTN</name>
<feature type="compositionally biased region" description="Basic residues" evidence="1">
    <location>
        <begin position="102"/>
        <end position="118"/>
    </location>
</feature>
<organism evidence="2 3">
    <name type="scientific">Streptomyces albiflavescens</name>
    <dbReference type="NCBI Taxonomy" id="1623582"/>
    <lineage>
        <taxon>Bacteria</taxon>
        <taxon>Bacillati</taxon>
        <taxon>Actinomycetota</taxon>
        <taxon>Actinomycetes</taxon>
        <taxon>Kitasatosporales</taxon>
        <taxon>Streptomycetaceae</taxon>
        <taxon>Streptomyces</taxon>
    </lineage>
</organism>
<evidence type="ECO:0000313" key="2">
    <source>
        <dbReference type="EMBL" id="GGN51329.1"/>
    </source>
</evidence>
<comment type="caution">
    <text evidence="2">The sequence shown here is derived from an EMBL/GenBank/DDBJ whole genome shotgun (WGS) entry which is preliminary data.</text>
</comment>
<dbReference type="SUPFAM" id="SSF52218">
    <property type="entry name" value="Flavoproteins"/>
    <property type="match status" value="1"/>
</dbReference>
<dbReference type="InterPro" id="IPR029039">
    <property type="entry name" value="Flavoprotein-like_sf"/>
</dbReference>
<proteinExistence type="predicted"/>
<feature type="region of interest" description="Disordered" evidence="1">
    <location>
        <begin position="81"/>
        <end position="118"/>
    </location>
</feature>
<reference evidence="2 3" key="1">
    <citation type="journal article" date="2014" name="Int. J. Syst. Evol. Microbiol.">
        <title>Complete genome sequence of Corynebacterium casei LMG S-19264T (=DSM 44701T), isolated from a smear-ripened cheese.</title>
        <authorList>
            <consortium name="US DOE Joint Genome Institute (JGI-PGF)"/>
            <person name="Walter F."/>
            <person name="Albersmeier A."/>
            <person name="Kalinowski J."/>
            <person name="Ruckert C."/>
        </authorList>
    </citation>
    <scope>NUCLEOTIDE SEQUENCE [LARGE SCALE GENOMIC DNA]</scope>
    <source>
        <strain evidence="2 3">CGMCC 4.7111</strain>
    </source>
</reference>
<dbReference type="Proteomes" id="UP000600365">
    <property type="component" value="Unassembled WGS sequence"/>
</dbReference>
<protein>
    <recommendedName>
        <fullName evidence="4">NADPH-dependent FMN reductase</fullName>
    </recommendedName>
</protein>
<dbReference type="AlphaFoldDB" id="A0A917XS05"/>